<sequence length="260" mass="28227">MENLSLVIFFIFGTVVGSFLNVLVLRYNTGRSLAGRSGCFSCGKKLAWYELIPVLSYLLQGGRCRGCGSRISTQYPLVELGIGALFALIAWQSWPLWSALYHLAVWSILMAITAYDIRHKIIPDGMVYILIGLSALSVLLTEVRLQSIGWRVGVALSMALFFAALWHFSAGKWMGLGDAKLALGLGLLLGPSQGFAALLLAFWIGAAFGVALLLFRGRYATIKTEVPFAPFLILGAALAAFGHIDMAAVLSFFSFSNALY</sequence>
<dbReference type="GO" id="GO:0006465">
    <property type="term" value="P:signal peptide processing"/>
    <property type="evidence" value="ECO:0007669"/>
    <property type="project" value="TreeGrafter"/>
</dbReference>
<dbReference type="GO" id="GO:0005886">
    <property type="term" value="C:plasma membrane"/>
    <property type="evidence" value="ECO:0007669"/>
    <property type="project" value="UniProtKB-SubCell"/>
</dbReference>
<proteinExistence type="inferred from homology"/>
<dbReference type="InterPro" id="IPR010627">
    <property type="entry name" value="Prepilin_pept_A24_N"/>
</dbReference>
<feature type="transmembrane region" description="Helical" evidence="7">
    <location>
        <begin position="6"/>
        <end position="27"/>
    </location>
</feature>
<dbReference type="Proteomes" id="UP000177090">
    <property type="component" value="Unassembled WGS sequence"/>
</dbReference>
<gene>
    <name evidence="10" type="ORF">A2569_02035</name>
</gene>
<comment type="subcellular location">
    <subcellularLocation>
        <location evidence="1">Cell membrane</location>
        <topology evidence="1">Multi-pass membrane protein</topology>
    </subcellularLocation>
</comment>
<accession>A0A1G2QIU6</accession>
<evidence type="ECO:0000256" key="1">
    <source>
        <dbReference type="ARBA" id="ARBA00004651"/>
    </source>
</evidence>
<evidence type="ECO:0008006" key="12">
    <source>
        <dbReference type="Google" id="ProtNLM"/>
    </source>
</evidence>
<keyword evidence="6 7" id="KW-0472">Membrane</keyword>
<reference evidence="10 11" key="1">
    <citation type="journal article" date="2016" name="Nat. Commun.">
        <title>Thousands of microbial genomes shed light on interconnected biogeochemical processes in an aquifer system.</title>
        <authorList>
            <person name="Anantharaman K."/>
            <person name="Brown C.T."/>
            <person name="Hug L.A."/>
            <person name="Sharon I."/>
            <person name="Castelle C.J."/>
            <person name="Probst A.J."/>
            <person name="Thomas B.C."/>
            <person name="Singh A."/>
            <person name="Wilkins M.J."/>
            <person name="Karaoz U."/>
            <person name="Brodie E.L."/>
            <person name="Williams K.H."/>
            <person name="Hubbard S.S."/>
            <person name="Banfield J.F."/>
        </authorList>
    </citation>
    <scope>NUCLEOTIDE SEQUENCE [LARGE SCALE GENOMIC DNA]</scope>
</reference>
<evidence type="ECO:0000256" key="5">
    <source>
        <dbReference type="ARBA" id="ARBA00022989"/>
    </source>
</evidence>
<feature type="domain" description="Prepilin type IV endopeptidase peptidase" evidence="8">
    <location>
        <begin position="105"/>
        <end position="210"/>
    </location>
</feature>
<keyword evidence="3" id="KW-1003">Cell membrane</keyword>
<organism evidence="10 11">
    <name type="scientific">Candidatus Vogelbacteria bacterium RIFOXYD1_FULL_51_18</name>
    <dbReference type="NCBI Taxonomy" id="1802440"/>
    <lineage>
        <taxon>Bacteria</taxon>
        <taxon>Candidatus Vogeliibacteriota</taxon>
    </lineage>
</organism>
<evidence type="ECO:0000256" key="3">
    <source>
        <dbReference type="ARBA" id="ARBA00022475"/>
    </source>
</evidence>
<feature type="transmembrane region" description="Helical" evidence="7">
    <location>
        <begin position="195"/>
        <end position="215"/>
    </location>
</feature>
<feature type="transmembrane region" description="Helical" evidence="7">
    <location>
        <begin position="75"/>
        <end position="94"/>
    </location>
</feature>
<dbReference type="InterPro" id="IPR000045">
    <property type="entry name" value="Prepilin_IV_endopep_pep"/>
</dbReference>
<feature type="transmembrane region" description="Helical" evidence="7">
    <location>
        <begin position="125"/>
        <end position="142"/>
    </location>
</feature>
<evidence type="ECO:0000259" key="9">
    <source>
        <dbReference type="Pfam" id="PF06750"/>
    </source>
</evidence>
<dbReference type="AlphaFoldDB" id="A0A1G2QIU6"/>
<evidence type="ECO:0000256" key="6">
    <source>
        <dbReference type="ARBA" id="ARBA00023136"/>
    </source>
</evidence>
<comment type="similarity">
    <text evidence="2">Belongs to the peptidase A24 family.</text>
</comment>
<evidence type="ECO:0000256" key="7">
    <source>
        <dbReference type="SAM" id="Phobius"/>
    </source>
</evidence>
<evidence type="ECO:0000256" key="4">
    <source>
        <dbReference type="ARBA" id="ARBA00022692"/>
    </source>
</evidence>
<keyword evidence="4 7" id="KW-0812">Transmembrane</keyword>
<keyword evidence="5 7" id="KW-1133">Transmembrane helix</keyword>
<protein>
    <recommendedName>
        <fullName evidence="12">Prepilin peptidase</fullName>
    </recommendedName>
</protein>
<feature type="domain" description="Prepilin peptidase A24 N-terminal" evidence="9">
    <location>
        <begin position="11"/>
        <end position="92"/>
    </location>
</feature>
<dbReference type="GO" id="GO:0004190">
    <property type="term" value="F:aspartic-type endopeptidase activity"/>
    <property type="evidence" value="ECO:0007669"/>
    <property type="project" value="InterPro"/>
</dbReference>
<dbReference type="InterPro" id="IPR050882">
    <property type="entry name" value="Prepilin_peptidase/N-MTase"/>
</dbReference>
<evidence type="ECO:0000313" key="10">
    <source>
        <dbReference type="EMBL" id="OHA60530.1"/>
    </source>
</evidence>
<feature type="transmembrane region" description="Helical" evidence="7">
    <location>
        <begin position="227"/>
        <end position="255"/>
    </location>
</feature>
<evidence type="ECO:0000259" key="8">
    <source>
        <dbReference type="Pfam" id="PF01478"/>
    </source>
</evidence>
<name>A0A1G2QIU6_9BACT</name>
<dbReference type="Pfam" id="PF01478">
    <property type="entry name" value="Peptidase_A24"/>
    <property type="match status" value="1"/>
</dbReference>
<dbReference type="Gene3D" id="1.20.120.1220">
    <property type="match status" value="1"/>
</dbReference>
<dbReference type="PANTHER" id="PTHR30487">
    <property type="entry name" value="TYPE 4 PREPILIN-LIKE PROTEINS LEADER PEPTIDE-PROCESSING ENZYME"/>
    <property type="match status" value="1"/>
</dbReference>
<feature type="transmembrane region" description="Helical" evidence="7">
    <location>
        <begin position="148"/>
        <end position="166"/>
    </location>
</feature>
<dbReference type="EMBL" id="MHTL01000012">
    <property type="protein sequence ID" value="OHA60530.1"/>
    <property type="molecule type" value="Genomic_DNA"/>
</dbReference>
<dbReference type="STRING" id="1802440.A2569_02035"/>
<dbReference type="Pfam" id="PF06750">
    <property type="entry name" value="A24_N_bact"/>
    <property type="match status" value="1"/>
</dbReference>
<evidence type="ECO:0000256" key="2">
    <source>
        <dbReference type="ARBA" id="ARBA00005801"/>
    </source>
</evidence>
<dbReference type="PANTHER" id="PTHR30487:SF0">
    <property type="entry name" value="PREPILIN LEADER PEPTIDASE_N-METHYLTRANSFERASE-RELATED"/>
    <property type="match status" value="1"/>
</dbReference>
<comment type="caution">
    <text evidence="10">The sequence shown here is derived from an EMBL/GenBank/DDBJ whole genome shotgun (WGS) entry which is preliminary data.</text>
</comment>
<evidence type="ECO:0000313" key="11">
    <source>
        <dbReference type="Proteomes" id="UP000177090"/>
    </source>
</evidence>